<dbReference type="GO" id="GO:0005886">
    <property type="term" value="C:plasma membrane"/>
    <property type="evidence" value="ECO:0007669"/>
    <property type="project" value="UniProtKB-SubCell"/>
</dbReference>
<feature type="region of interest" description="Disordered" evidence="7">
    <location>
        <begin position="1"/>
        <end position="45"/>
    </location>
</feature>
<evidence type="ECO:0000256" key="1">
    <source>
        <dbReference type="ARBA" id="ARBA00004651"/>
    </source>
</evidence>
<evidence type="ECO:0000256" key="5">
    <source>
        <dbReference type="ARBA" id="ARBA00022989"/>
    </source>
</evidence>
<evidence type="ECO:0000256" key="4">
    <source>
        <dbReference type="ARBA" id="ARBA00022692"/>
    </source>
</evidence>
<comment type="subcellular location">
    <subcellularLocation>
        <location evidence="1">Cell membrane</location>
        <topology evidence="1">Multi-pass membrane protein</topology>
    </subcellularLocation>
</comment>
<feature type="transmembrane region" description="Helical" evidence="8">
    <location>
        <begin position="333"/>
        <end position="356"/>
    </location>
</feature>
<evidence type="ECO:0000256" key="3">
    <source>
        <dbReference type="ARBA" id="ARBA00022475"/>
    </source>
</evidence>
<name>A0A5Q2RLH3_9ACTN</name>
<evidence type="ECO:0000256" key="2">
    <source>
        <dbReference type="ARBA" id="ARBA00010157"/>
    </source>
</evidence>
<feature type="transmembrane region" description="Helical" evidence="8">
    <location>
        <begin position="653"/>
        <end position="675"/>
    </location>
</feature>
<feature type="transmembrane region" description="Helical" evidence="8">
    <location>
        <begin position="767"/>
        <end position="791"/>
    </location>
</feature>
<dbReference type="InterPro" id="IPR050545">
    <property type="entry name" value="Mycobact_MmpL"/>
</dbReference>
<dbReference type="SUPFAM" id="SSF82866">
    <property type="entry name" value="Multidrug efflux transporter AcrB transmembrane domain"/>
    <property type="match status" value="2"/>
</dbReference>
<feature type="transmembrane region" description="Helical" evidence="8">
    <location>
        <begin position="732"/>
        <end position="755"/>
    </location>
</feature>
<keyword evidence="4 8" id="KW-0812">Transmembrane</keyword>
<protein>
    <submittedName>
        <fullName evidence="10">MMPL family transporter</fullName>
    </submittedName>
</protein>
<dbReference type="Proteomes" id="UP000334019">
    <property type="component" value="Chromosome"/>
</dbReference>
<feature type="transmembrane region" description="Helical" evidence="8">
    <location>
        <begin position="235"/>
        <end position="253"/>
    </location>
</feature>
<feature type="domain" description="SSD" evidence="9">
    <location>
        <begin position="235"/>
        <end position="384"/>
    </location>
</feature>
<keyword evidence="3" id="KW-1003">Cell membrane</keyword>
<dbReference type="InterPro" id="IPR000731">
    <property type="entry name" value="SSD"/>
</dbReference>
<gene>
    <name evidence="10" type="ORF">GH723_17200</name>
</gene>
<organism evidence="10 11">
    <name type="scientific">Actinomarinicola tropica</name>
    <dbReference type="NCBI Taxonomy" id="2789776"/>
    <lineage>
        <taxon>Bacteria</taxon>
        <taxon>Bacillati</taxon>
        <taxon>Actinomycetota</taxon>
        <taxon>Acidimicrobiia</taxon>
        <taxon>Acidimicrobiales</taxon>
        <taxon>Iamiaceae</taxon>
        <taxon>Actinomarinicola</taxon>
    </lineage>
</organism>
<feature type="transmembrane region" description="Helical" evidence="8">
    <location>
        <begin position="363"/>
        <end position="385"/>
    </location>
</feature>
<evidence type="ECO:0000259" key="9">
    <source>
        <dbReference type="PROSITE" id="PS50156"/>
    </source>
</evidence>
<dbReference type="InterPro" id="IPR004869">
    <property type="entry name" value="MMPL_dom"/>
</dbReference>
<comment type="similarity">
    <text evidence="2">Belongs to the resistance-nodulation-cell division (RND) (TC 2.A.6) family. MmpL subfamily.</text>
</comment>
<evidence type="ECO:0000313" key="10">
    <source>
        <dbReference type="EMBL" id="QGG96693.1"/>
    </source>
</evidence>
<feature type="transmembrane region" description="Helical" evidence="8">
    <location>
        <begin position="64"/>
        <end position="85"/>
    </location>
</feature>
<feature type="transmembrane region" description="Helical" evidence="8">
    <location>
        <begin position="397"/>
        <end position="430"/>
    </location>
</feature>
<dbReference type="PANTHER" id="PTHR33406">
    <property type="entry name" value="MEMBRANE PROTEIN MJ1562-RELATED"/>
    <property type="match status" value="1"/>
</dbReference>
<dbReference type="Gene3D" id="1.20.1640.10">
    <property type="entry name" value="Multidrug efflux transporter AcrB transmembrane domain"/>
    <property type="match status" value="2"/>
</dbReference>
<keyword evidence="11" id="KW-1185">Reference proteome</keyword>
<sequence length="834" mass="85742">MAGRPMCGRGRIRRMGAMPTSPLDRRPVPPASAAEAGGGASPAPHRSLTGRLGGWCVDHRRAAVGLWAAVLVIVVAAAGIVGPAFGSGSMVPDSDSEAGFAVLEEHFPELGTGGQSGMIVFRADQGVEDPAVVAAMEDLFAAVDAGFPDESGEARAPGATVVSPYAERGAGQIATTGPLADRLAFATVNFSADVDDTESARIGELIAEEAPSVDGLEVLAGGQYLASIEPPESELIGIAFAVVVLIVAFGSVLAMGLPIAVALGGVGIGLASVVLLTRVATVPEDTMLLGMMVGLGVGIDYALFIVTRHREAVHAGVPPRDAVVLAMDTAGRAVVFAGLTVVVSMLGLLLVGIGMLSGMGLGVSATVLATMFTSMTLLPALLAMAGPRLEVTRWRGLIAAGATAVAILGVGIGVTLLAIGGAVVAVVALLSSRVVPALRAEVPHRVAPPVEATLPHRWSRTIQRRPLAWGAAAAVVLLVLAAPVLGLRMGWTDEGNFPEGSDTRRAYDLLAEGFGDGFNGPFVVTATATPGTPSGAIDELHAVLAASPGVAAVTPPVADGPSDPAAYLMTLIPDSAPQDAATTDLVRTLRDDVVPAAAAAGLDVHVTGSAATNIDVTDYLGERMPLFFAAVLGVSFLVLLAVFRSVLVPLKAVVMNVLSIAAAYGVVVAIFQWGWGGELLGIEAGPINPFIPLMLFAIVFGLSMDYEVFMLSRIREEYDRTGDASTSVADGLASTARVITAAAAIMVVVFGSFVFEDIREIKVFGLGLAVAVFLDATLVRMVLVPATMALLGDRNWWMPRVLDRLVPRLTIEPAVAAEPVDLDRAAELEPVAGR</sequence>
<feature type="transmembrane region" description="Helical" evidence="8">
    <location>
        <begin position="467"/>
        <end position="487"/>
    </location>
</feature>
<dbReference type="PROSITE" id="PS50156">
    <property type="entry name" value="SSD"/>
    <property type="match status" value="1"/>
</dbReference>
<feature type="transmembrane region" description="Helical" evidence="8">
    <location>
        <begin position="626"/>
        <end position="646"/>
    </location>
</feature>
<reference evidence="10 11" key="1">
    <citation type="submission" date="2019-11" db="EMBL/GenBank/DDBJ databases">
        <authorList>
            <person name="He Y."/>
        </authorList>
    </citation>
    <scope>NUCLEOTIDE SEQUENCE [LARGE SCALE GENOMIC DNA]</scope>
    <source>
        <strain evidence="10 11">SCSIO 58843</strain>
    </source>
</reference>
<evidence type="ECO:0000256" key="6">
    <source>
        <dbReference type="ARBA" id="ARBA00023136"/>
    </source>
</evidence>
<evidence type="ECO:0000256" key="7">
    <source>
        <dbReference type="SAM" id="MobiDB-lite"/>
    </source>
</evidence>
<accession>A0A5Q2RLH3</accession>
<keyword evidence="6 8" id="KW-0472">Membrane</keyword>
<dbReference type="EMBL" id="CP045851">
    <property type="protein sequence ID" value="QGG96693.1"/>
    <property type="molecule type" value="Genomic_DNA"/>
</dbReference>
<evidence type="ECO:0000313" key="11">
    <source>
        <dbReference type="Proteomes" id="UP000334019"/>
    </source>
</evidence>
<proteinExistence type="inferred from homology"/>
<feature type="transmembrane region" description="Helical" evidence="8">
    <location>
        <begin position="259"/>
        <end position="276"/>
    </location>
</feature>
<keyword evidence="5 8" id="KW-1133">Transmembrane helix</keyword>
<dbReference type="AlphaFoldDB" id="A0A5Q2RLH3"/>
<evidence type="ECO:0000256" key="8">
    <source>
        <dbReference type="SAM" id="Phobius"/>
    </source>
</evidence>
<dbReference type="KEGG" id="atq:GH723_17200"/>
<feature type="transmembrane region" description="Helical" evidence="8">
    <location>
        <begin position="690"/>
        <end position="711"/>
    </location>
</feature>
<dbReference type="PANTHER" id="PTHR33406:SF11">
    <property type="entry name" value="MEMBRANE PROTEIN SCO6666-RELATED"/>
    <property type="match status" value="1"/>
</dbReference>
<dbReference type="Pfam" id="PF03176">
    <property type="entry name" value="MMPL"/>
    <property type="match status" value="2"/>
</dbReference>